<keyword evidence="1" id="KW-1133">Transmembrane helix</keyword>
<feature type="transmembrane region" description="Helical" evidence="1">
    <location>
        <begin position="218"/>
        <end position="235"/>
    </location>
</feature>
<keyword evidence="1" id="KW-0812">Transmembrane</keyword>
<comment type="caution">
    <text evidence="3">The sequence shown here is derived from an EMBL/GenBank/DDBJ whole genome shotgun (WGS) entry which is preliminary data.</text>
</comment>
<feature type="transmembrane region" description="Helical" evidence="1">
    <location>
        <begin position="12"/>
        <end position="29"/>
    </location>
</feature>
<proteinExistence type="predicted"/>
<gene>
    <name evidence="3" type="ORF">GIX76_07745</name>
</gene>
<feature type="transmembrane region" description="Helical" evidence="1">
    <location>
        <begin position="276"/>
        <end position="297"/>
    </location>
</feature>
<evidence type="ECO:0000313" key="4">
    <source>
        <dbReference type="Proteomes" id="UP000460207"/>
    </source>
</evidence>
<organism evidence="3 4">
    <name type="scientific">Limosilactobacillus reuteri</name>
    <name type="common">Lactobacillus reuteri</name>
    <dbReference type="NCBI Taxonomy" id="1598"/>
    <lineage>
        <taxon>Bacteria</taxon>
        <taxon>Bacillati</taxon>
        <taxon>Bacillota</taxon>
        <taxon>Bacilli</taxon>
        <taxon>Lactobacillales</taxon>
        <taxon>Lactobacillaceae</taxon>
        <taxon>Limosilactobacillus</taxon>
    </lineage>
</organism>
<feature type="domain" description="Acyltransferase 3" evidence="2">
    <location>
        <begin position="8"/>
        <end position="335"/>
    </location>
</feature>
<evidence type="ECO:0000256" key="1">
    <source>
        <dbReference type="SAM" id="Phobius"/>
    </source>
</evidence>
<dbReference type="EMBL" id="WJND01000011">
    <property type="protein sequence ID" value="MRG89874.1"/>
    <property type="molecule type" value="Genomic_DNA"/>
</dbReference>
<sequence length="368" mass="42772">MKHKERNSSFELLRIFSMFFIVAHHYAFYGTFNRTNFVFSHVSALRVNLILLFLGKVAVDIFVMIGAYFLSGKIFNFKRPVNLAITTVIYSLSIFSLLMAFAPEYIWNKENWFQALLPFPSPTGYWFVDSYLFMLLMMPILNLCLKNFSLTKIKYIITLLFILWSLFPTFTTLFNYKLDFDAGNFGYSSGTYFLLIYIIGGYLRKKGIISEISLSKEILKIIFLVSISVMYVIVFTRSTTLFSFTSIMAYLFNPVSLLLAISIFKCFLKFDFHNNFINYLSGSMFGVYLLHENSFIRPIIWQKLSDSSQYSNNALEYLMYGLQISLLVFVACIAIDILFRRILLLWPITKLTEAVSRILARITKKEGV</sequence>
<reference evidence="3 4" key="1">
    <citation type="submission" date="2019-11" db="EMBL/GenBank/DDBJ databases">
        <title>Draft genome sequence of 12 host-associated Lactobacillus reuteri rodent strains.</title>
        <authorList>
            <person name="Zhang S."/>
            <person name="Ozcam M."/>
            <person name="Van Pijkeren J.P."/>
        </authorList>
    </citation>
    <scope>NUCLEOTIDE SEQUENCE [LARGE SCALE GENOMIC DNA]</scope>
    <source>
        <strain evidence="3 4">N4I</strain>
    </source>
</reference>
<evidence type="ECO:0000313" key="3">
    <source>
        <dbReference type="EMBL" id="MRG89874.1"/>
    </source>
</evidence>
<keyword evidence="1" id="KW-0472">Membrane</keyword>
<feature type="transmembrane region" description="Helical" evidence="1">
    <location>
        <begin position="185"/>
        <end position="203"/>
    </location>
</feature>
<dbReference type="Pfam" id="PF01757">
    <property type="entry name" value="Acyl_transf_3"/>
    <property type="match status" value="1"/>
</dbReference>
<evidence type="ECO:0000259" key="2">
    <source>
        <dbReference type="Pfam" id="PF01757"/>
    </source>
</evidence>
<name>A0A7X2KI68_LIMRT</name>
<feature type="transmembrane region" description="Helical" evidence="1">
    <location>
        <begin position="317"/>
        <end position="339"/>
    </location>
</feature>
<keyword evidence="3" id="KW-0012">Acyltransferase</keyword>
<accession>A0A7X2KI68</accession>
<dbReference type="Proteomes" id="UP000460207">
    <property type="component" value="Unassembled WGS sequence"/>
</dbReference>
<feature type="transmembrane region" description="Helical" evidence="1">
    <location>
        <begin position="123"/>
        <end position="143"/>
    </location>
</feature>
<dbReference type="RefSeq" id="WP_153704175.1">
    <property type="nucleotide sequence ID" value="NZ_WJND01000011.1"/>
</dbReference>
<feature type="transmembrane region" description="Helical" evidence="1">
    <location>
        <begin position="82"/>
        <end position="103"/>
    </location>
</feature>
<feature type="transmembrane region" description="Helical" evidence="1">
    <location>
        <begin position="241"/>
        <end position="264"/>
    </location>
</feature>
<dbReference type="AlphaFoldDB" id="A0A7X2KI68"/>
<protein>
    <submittedName>
        <fullName evidence="3">Acyltransferase family protein</fullName>
    </submittedName>
</protein>
<keyword evidence="3" id="KW-0808">Transferase</keyword>
<feature type="transmembrane region" description="Helical" evidence="1">
    <location>
        <begin position="49"/>
        <end position="70"/>
    </location>
</feature>
<dbReference type="GO" id="GO:0016747">
    <property type="term" value="F:acyltransferase activity, transferring groups other than amino-acyl groups"/>
    <property type="evidence" value="ECO:0007669"/>
    <property type="project" value="InterPro"/>
</dbReference>
<feature type="transmembrane region" description="Helical" evidence="1">
    <location>
        <begin position="155"/>
        <end position="173"/>
    </location>
</feature>
<dbReference type="InterPro" id="IPR002656">
    <property type="entry name" value="Acyl_transf_3_dom"/>
</dbReference>